<feature type="compositionally biased region" description="Basic and acidic residues" evidence="1">
    <location>
        <begin position="65"/>
        <end position="80"/>
    </location>
</feature>
<proteinExistence type="predicted"/>
<evidence type="ECO:0000313" key="2">
    <source>
        <dbReference type="EMBL" id="CAG6466518.1"/>
    </source>
</evidence>
<reference evidence="2" key="1">
    <citation type="submission" date="2021-05" db="EMBL/GenBank/DDBJ databases">
        <authorList>
            <person name="Alioto T."/>
            <person name="Alioto T."/>
            <person name="Gomez Garrido J."/>
        </authorList>
    </citation>
    <scope>NUCLEOTIDE SEQUENCE</scope>
</reference>
<organism evidence="2">
    <name type="scientific">Culex pipiens</name>
    <name type="common">House mosquito</name>
    <dbReference type="NCBI Taxonomy" id="7175"/>
    <lineage>
        <taxon>Eukaryota</taxon>
        <taxon>Metazoa</taxon>
        <taxon>Ecdysozoa</taxon>
        <taxon>Arthropoda</taxon>
        <taxon>Hexapoda</taxon>
        <taxon>Insecta</taxon>
        <taxon>Pterygota</taxon>
        <taxon>Neoptera</taxon>
        <taxon>Endopterygota</taxon>
        <taxon>Diptera</taxon>
        <taxon>Nematocera</taxon>
        <taxon>Culicoidea</taxon>
        <taxon>Culicidae</taxon>
        <taxon>Culicinae</taxon>
        <taxon>Culicini</taxon>
        <taxon>Culex</taxon>
        <taxon>Culex</taxon>
    </lineage>
</organism>
<name>A0A8D8B300_CULPI</name>
<feature type="region of interest" description="Disordered" evidence="1">
    <location>
        <begin position="63"/>
        <end position="113"/>
    </location>
</feature>
<evidence type="ECO:0000256" key="1">
    <source>
        <dbReference type="SAM" id="MobiDB-lite"/>
    </source>
</evidence>
<dbReference type="EMBL" id="HBUE01056070">
    <property type="protein sequence ID" value="CAG6466518.1"/>
    <property type="molecule type" value="Transcribed_RNA"/>
</dbReference>
<accession>A0A8D8B300</accession>
<dbReference type="AlphaFoldDB" id="A0A8D8B300"/>
<protein>
    <submittedName>
        <fullName evidence="2">(northern house mosquito) hypothetical protein</fullName>
    </submittedName>
</protein>
<sequence>MVGERPRESVLSKASNLNPEDVRLLAIFLARDRLLRPASFNRLRARKDRQVETSLHRSFPRYHQLLRDDLDPSRVQRQDRPSPSPRSGSLHGKHAESTATDHVSLPGHAGRPV</sequence>